<feature type="domain" description="Deacetylase sirtuin-type" evidence="5">
    <location>
        <begin position="5"/>
        <end position="269"/>
    </location>
</feature>
<comment type="domain">
    <text evidence="3">2 residues (Tyr-76 and Arg-79) present in a large hydrophobic pocket are probably involved in substrate specificity. They are important for desuccinylation activity, but dispensable for deacetylation activity.</text>
</comment>
<feature type="binding site" evidence="3">
    <location>
        <position position="76"/>
    </location>
    <ligand>
        <name>substrate</name>
    </ligand>
</feature>
<dbReference type="InterPro" id="IPR029035">
    <property type="entry name" value="DHS-like_NAD/FAD-binding_dom"/>
</dbReference>
<name>A0A0U3HTR2_9MICC</name>
<dbReference type="PROSITE" id="PS50305">
    <property type="entry name" value="SIRTUIN"/>
    <property type="match status" value="1"/>
</dbReference>
<feature type="binding site" evidence="3 4">
    <location>
        <position position="135"/>
    </location>
    <ligand>
        <name>Zn(2+)</name>
        <dbReference type="ChEBI" id="CHEBI:29105"/>
    </ligand>
</feature>
<comment type="caution">
    <text evidence="3">Lacks conserved residue(s) required for the propagation of feature annotation.</text>
</comment>
<keyword evidence="3" id="KW-0963">Cytoplasm</keyword>
<dbReference type="GO" id="GO:0070403">
    <property type="term" value="F:NAD+ binding"/>
    <property type="evidence" value="ECO:0007669"/>
    <property type="project" value="UniProtKB-UniRule"/>
</dbReference>
<keyword evidence="1" id="KW-0808">Transferase</keyword>
<keyword evidence="3 4" id="KW-0479">Metal-binding</keyword>
<evidence type="ECO:0000313" key="6">
    <source>
        <dbReference type="EMBL" id="ALU41014.1"/>
    </source>
</evidence>
<dbReference type="EMBL" id="CP013254">
    <property type="protein sequence ID" value="ALU41014.1"/>
    <property type="molecule type" value="Genomic_DNA"/>
</dbReference>
<dbReference type="SUPFAM" id="SSF52467">
    <property type="entry name" value="DHS-like NAD/FAD-binding domain"/>
    <property type="match status" value="1"/>
</dbReference>
<accession>A0A0U3HTR2</accession>
<dbReference type="NCBIfam" id="NF001753">
    <property type="entry name" value="PRK00481.1-3"/>
    <property type="match status" value="1"/>
</dbReference>
<dbReference type="AlphaFoldDB" id="A0A0U3HTR2"/>
<feature type="binding site" evidence="3">
    <location>
        <begin position="209"/>
        <end position="211"/>
    </location>
    <ligand>
        <name>NAD(+)</name>
        <dbReference type="ChEBI" id="CHEBI:57540"/>
    </ligand>
</feature>
<evidence type="ECO:0000256" key="4">
    <source>
        <dbReference type="PROSITE-ProRule" id="PRU00236"/>
    </source>
</evidence>
<feature type="binding site" evidence="3 4">
    <location>
        <position position="172"/>
    </location>
    <ligand>
        <name>Zn(2+)</name>
        <dbReference type="ChEBI" id="CHEBI:29105"/>
    </ligand>
</feature>
<dbReference type="InterPro" id="IPR026590">
    <property type="entry name" value="Ssirtuin_cat_dom"/>
</dbReference>
<organism evidence="6 8">
    <name type="scientific">Kocuria flava</name>
    <dbReference type="NCBI Taxonomy" id="446860"/>
    <lineage>
        <taxon>Bacteria</taxon>
        <taxon>Bacillati</taxon>
        <taxon>Actinomycetota</taxon>
        <taxon>Actinomycetes</taxon>
        <taxon>Micrococcales</taxon>
        <taxon>Micrococcaceae</taxon>
        <taxon>Kocuria</taxon>
    </lineage>
</organism>
<dbReference type="GO" id="GO:0036055">
    <property type="term" value="F:protein-succinyllysine desuccinylase activity"/>
    <property type="evidence" value="ECO:0007669"/>
    <property type="project" value="UniProtKB-UniRule"/>
</dbReference>
<dbReference type="EMBL" id="BJZR01000023">
    <property type="protein sequence ID" value="GEO91845.1"/>
    <property type="molecule type" value="Genomic_DNA"/>
</dbReference>
<reference evidence="6 8" key="1">
    <citation type="submission" date="2015-11" db="EMBL/GenBank/DDBJ databases">
        <title>Complete Genome Sequence of Kocuria flava strain HO-9041.</title>
        <authorList>
            <person name="Zhou M."/>
            <person name="Dai J."/>
        </authorList>
    </citation>
    <scope>NUCLEOTIDE SEQUENCE [LARGE SCALE GENOMIC DNA]</scope>
    <source>
        <strain evidence="6 8">HO-9041</strain>
    </source>
</reference>
<dbReference type="Gene3D" id="3.30.1600.10">
    <property type="entry name" value="SIR2/SIRT2 'Small Domain"/>
    <property type="match status" value="1"/>
</dbReference>
<dbReference type="PANTHER" id="PTHR11085:SF4">
    <property type="entry name" value="NAD-DEPENDENT PROTEIN DEACYLASE"/>
    <property type="match status" value="1"/>
</dbReference>
<feature type="active site" description="Proton acceptor" evidence="3 4">
    <location>
        <position position="127"/>
    </location>
</feature>
<feature type="binding site" evidence="3">
    <location>
        <position position="79"/>
    </location>
    <ligand>
        <name>substrate</name>
    </ligand>
</feature>
<protein>
    <recommendedName>
        <fullName evidence="3">NAD-dependent protein deacylase</fullName>
        <ecNumber evidence="3">2.3.1.286</ecNumber>
    </recommendedName>
    <alternativeName>
        <fullName evidence="3">Regulatory protein SIR2 homolog</fullName>
    </alternativeName>
</protein>
<dbReference type="InterPro" id="IPR003000">
    <property type="entry name" value="Sirtuin"/>
</dbReference>
<dbReference type="Proteomes" id="UP000057181">
    <property type="component" value="Chromosome"/>
</dbReference>
<evidence type="ECO:0000313" key="9">
    <source>
        <dbReference type="Proteomes" id="UP000321155"/>
    </source>
</evidence>
<comment type="function">
    <text evidence="3">NAD-dependent lysine deacetylase and desuccinylase that specifically removes acetyl and succinyl groups on target proteins. Modulates the activities of several proteins which are inactive in their acylated form.</text>
</comment>
<keyword evidence="3 4" id="KW-0862">Zinc</keyword>
<evidence type="ECO:0000256" key="3">
    <source>
        <dbReference type="HAMAP-Rule" id="MF_01121"/>
    </source>
</evidence>
<dbReference type="InterPro" id="IPR050134">
    <property type="entry name" value="NAD-dep_sirtuin_deacylases"/>
</dbReference>
<evidence type="ECO:0000313" key="8">
    <source>
        <dbReference type="Proteomes" id="UP000057181"/>
    </source>
</evidence>
<dbReference type="Gene3D" id="3.40.50.1220">
    <property type="entry name" value="TPP-binding domain"/>
    <property type="match status" value="1"/>
</dbReference>
<dbReference type="EC" id="2.3.1.286" evidence="3"/>
<comment type="cofactor">
    <cofactor evidence="3">
        <name>Zn(2+)</name>
        <dbReference type="ChEBI" id="CHEBI:29105"/>
    </cofactor>
    <text evidence="3">Binds 1 zinc ion per subunit.</text>
</comment>
<dbReference type="HAMAP" id="MF_01121">
    <property type="entry name" value="Sirtuin_ClassIII"/>
    <property type="match status" value="1"/>
</dbReference>
<evidence type="ECO:0000256" key="2">
    <source>
        <dbReference type="ARBA" id="ARBA00023027"/>
    </source>
</evidence>
<dbReference type="RefSeq" id="WP_058859687.1">
    <property type="nucleotide sequence ID" value="NZ_BJZR01000023.1"/>
</dbReference>
<evidence type="ECO:0000256" key="1">
    <source>
        <dbReference type="ARBA" id="ARBA00022679"/>
    </source>
</evidence>
<dbReference type="Proteomes" id="UP000321155">
    <property type="component" value="Unassembled WGS sequence"/>
</dbReference>
<dbReference type="PANTHER" id="PTHR11085">
    <property type="entry name" value="NAD-DEPENDENT PROTEIN DEACYLASE SIRTUIN-5, MITOCHONDRIAL-RELATED"/>
    <property type="match status" value="1"/>
</dbReference>
<dbReference type="GO" id="GO:0008270">
    <property type="term" value="F:zinc ion binding"/>
    <property type="evidence" value="ECO:0007669"/>
    <property type="project" value="UniProtKB-UniRule"/>
</dbReference>
<keyword evidence="9" id="KW-1185">Reference proteome</keyword>
<dbReference type="GO" id="GO:0005737">
    <property type="term" value="C:cytoplasm"/>
    <property type="evidence" value="ECO:0007669"/>
    <property type="project" value="UniProtKB-SubCell"/>
</dbReference>
<comment type="catalytic activity">
    <reaction evidence="3">
        <text>N(6)-acetyl-L-lysyl-[protein] + NAD(+) + H2O = 2''-O-acetyl-ADP-D-ribose + nicotinamide + L-lysyl-[protein]</text>
        <dbReference type="Rhea" id="RHEA:43636"/>
        <dbReference type="Rhea" id="RHEA-COMP:9752"/>
        <dbReference type="Rhea" id="RHEA-COMP:10731"/>
        <dbReference type="ChEBI" id="CHEBI:15377"/>
        <dbReference type="ChEBI" id="CHEBI:17154"/>
        <dbReference type="ChEBI" id="CHEBI:29969"/>
        <dbReference type="ChEBI" id="CHEBI:57540"/>
        <dbReference type="ChEBI" id="CHEBI:61930"/>
        <dbReference type="ChEBI" id="CHEBI:83767"/>
        <dbReference type="EC" id="2.3.1.286"/>
    </reaction>
</comment>
<comment type="subcellular location">
    <subcellularLocation>
        <location evidence="3">Cytoplasm</location>
    </subcellularLocation>
</comment>
<keyword evidence="2 3" id="KW-0520">NAD</keyword>
<dbReference type="KEGG" id="kfv:AS188_02690"/>
<feature type="binding site" evidence="3">
    <location>
        <begin position="109"/>
        <end position="112"/>
    </location>
    <ligand>
        <name>NAD(+)</name>
        <dbReference type="ChEBI" id="CHEBI:57540"/>
    </ligand>
</feature>
<reference evidence="7 9" key="2">
    <citation type="submission" date="2019-07" db="EMBL/GenBank/DDBJ databases">
        <title>Whole genome shotgun sequence of Kocuria flava NBRC 107626.</title>
        <authorList>
            <person name="Hosoyama A."/>
            <person name="Uohara A."/>
            <person name="Ohji S."/>
            <person name="Ichikawa N."/>
        </authorList>
    </citation>
    <scope>NUCLEOTIDE SEQUENCE [LARGE SCALE GENOMIC DNA]</scope>
    <source>
        <strain evidence="7 9">NBRC 107626</strain>
    </source>
</reference>
<gene>
    <name evidence="3" type="primary">cobB</name>
    <name evidence="7" type="synonym">cobB_1</name>
    <name evidence="6" type="ORF">AS188_02690</name>
    <name evidence="7" type="ORF">KFL01_11510</name>
</gene>
<dbReference type="Pfam" id="PF02146">
    <property type="entry name" value="SIR2"/>
    <property type="match status" value="1"/>
</dbReference>
<feature type="binding site" evidence="3">
    <location>
        <position position="253"/>
    </location>
    <ligand>
        <name>NAD(+)</name>
        <dbReference type="ChEBI" id="CHEBI:57540"/>
    </ligand>
</feature>
<feature type="binding site" evidence="3 4">
    <location>
        <position position="169"/>
    </location>
    <ligand>
        <name>Zn(2+)</name>
        <dbReference type="ChEBI" id="CHEBI:29105"/>
    </ligand>
</feature>
<dbReference type="GO" id="GO:0036054">
    <property type="term" value="F:protein-malonyllysine demalonylase activity"/>
    <property type="evidence" value="ECO:0007669"/>
    <property type="project" value="InterPro"/>
</dbReference>
<sequence>MDDARDHDRPDLDPALLRAARTARRVAVLTGAGMSAESGVPTFREPGEGFWSRWSPEELATPEAWEDDPQLVWSWYLWRARQVRALAPHAGHRALAAWSRGARVEVVTQNVDDLHERAGSAVLAHLHGSLFAFRCAGCSAPYPAERVPGLAPGAAAPGGEPEREHPPACPACGGPVRPGVVWFGELLPEGALDRAAEAVAAAELVVVVGTSGLVQPAASLPLIAAGRGIPVVEIDPRDTALTPHADFTVRAGAARALPLLVPGAAAASC</sequence>
<evidence type="ECO:0000259" key="5">
    <source>
        <dbReference type="PROSITE" id="PS50305"/>
    </source>
</evidence>
<evidence type="ECO:0000313" key="7">
    <source>
        <dbReference type="EMBL" id="GEO91845.1"/>
    </source>
</evidence>
<proteinExistence type="inferred from homology"/>
<feature type="binding site" evidence="3 4">
    <location>
        <position position="138"/>
    </location>
    <ligand>
        <name>Zn(2+)</name>
        <dbReference type="ChEBI" id="CHEBI:29105"/>
    </ligand>
</feature>
<dbReference type="OrthoDB" id="9800582at2"/>
<comment type="catalytic activity">
    <reaction evidence="3">
        <text>N(6)-succinyl-L-lysyl-[protein] + NAD(+) + H2O = 2''-O-succinyl-ADP-D-ribose + nicotinamide + L-lysyl-[protein]</text>
        <dbReference type="Rhea" id="RHEA:47668"/>
        <dbReference type="Rhea" id="RHEA-COMP:9752"/>
        <dbReference type="Rhea" id="RHEA-COMP:11877"/>
        <dbReference type="ChEBI" id="CHEBI:15377"/>
        <dbReference type="ChEBI" id="CHEBI:17154"/>
        <dbReference type="ChEBI" id="CHEBI:29969"/>
        <dbReference type="ChEBI" id="CHEBI:57540"/>
        <dbReference type="ChEBI" id="CHEBI:87830"/>
        <dbReference type="ChEBI" id="CHEBI:87832"/>
    </reaction>
</comment>
<dbReference type="STRING" id="446860.AS188_02690"/>
<comment type="similarity">
    <text evidence="3">Belongs to the sirtuin family. Class III subfamily.</text>
</comment>
<dbReference type="InterPro" id="IPR027546">
    <property type="entry name" value="Sirtuin_class_III"/>
</dbReference>
<dbReference type="GO" id="GO:0017136">
    <property type="term" value="F:histone deacetylase activity, NAD-dependent"/>
    <property type="evidence" value="ECO:0007669"/>
    <property type="project" value="TreeGrafter"/>
</dbReference>
<dbReference type="InterPro" id="IPR026591">
    <property type="entry name" value="Sirtuin_cat_small_dom_sf"/>
</dbReference>